<accession>A0ACC1X9V9</accession>
<protein>
    <submittedName>
        <fullName evidence="1">Protein Tat like</fullName>
    </submittedName>
</protein>
<gene>
    <name evidence="1" type="ORF">OWV82_018070</name>
</gene>
<organism evidence="1 2">
    <name type="scientific">Melia azedarach</name>
    <name type="common">Chinaberry tree</name>
    <dbReference type="NCBI Taxonomy" id="155640"/>
    <lineage>
        <taxon>Eukaryota</taxon>
        <taxon>Viridiplantae</taxon>
        <taxon>Streptophyta</taxon>
        <taxon>Embryophyta</taxon>
        <taxon>Tracheophyta</taxon>
        <taxon>Spermatophyta</taxon>
        <taxon>Magnoliopsida</taxon>
        <taxon>eudicotyledons</taxon>
        <taxon>Gunneridae</taxon>
        <taxon>Pentapetalae</taxon>
        <taxon>rosids</taxon>
        <taxon>malvids</taxon>
        <taxon>Sapindales</taxon>
        <taxon>Meliaceae</taxon>
        <taxon>Melia</taxon>
    </lineage>
</organism>
<evidence type="ECO:0000313" key="2">
    <source>
        <dbReference type="Proteomes" id="UP001164539"/>
    </source>
</evidence>
<keyword evidence="2" id="KW-1185">Reference proteome</keyword>
<evidence type="ECO:0000313" key="1">
    <source>
        <dbReference type="EMBL" id="KAJ4708056.1"/>
    </source>
</evidence>
<proteinExistence type="predicted"/>
<dbReference type="EMBL" id="CM051403">
    <property type="protein sequence ID" value="KAJ4708056.1"/>
    <property type="molecule type" value="Genomic_DNA"/>
</dbReference>
<comment type="caution">
    <text evidence="1">The sequence shown here is derived from an EMBL/GenBank/DDBJ whole genome shotgun (WGS) entry which is preliminary data.</text>
</comment>
<name>A0ACC1X9V9_MELAZ</name>
<sequence>MAPPANLDLILLAFLHGSFIACILLVFVFLILIAMLLAFSLTVFSIVVFDLYNIFSLFYSHIQTVEANLELGFVLFLCTMLRQAIAVVSASQPWYERNISNFKEKAQRIVSRIDALMLVKTRRL</sequence>
<dbReference type="Proteomes" id="UP001164539">
    <property type="component" value="Chromosome 10"/>
</dbReference>
<reference evidence="1 2" key="1">
    <citation type="journal article" date="2023" name="Science">
        <title>Complex scaffold remodeling in plant triterpene biosynthesis.</title>
        <authorList>
            <person name="De La Pena R."/>
            <person name="Hodgson H."/>
            <person name="Liu J.C."/>
            <person name="Stephenson M.J."/>
            <person name="Martin A.C."/>
            <person name="Owen C."/>
            <person name="Harkess A."/>
            <person name="Leebens-Mack J."/>
            <person name="Jimenez L.E."/>
            <person name="Osbourn A."/>
            <person name="Sattely E.S."/>
        </authorList>
    </citation>
    <scope>NUCLEOTIDE SEQUENCE [LARGE SCALE GENOMIC DNA]</scope>
    <source>
        <strain evidence="2">cv. JPN11</strain>
        <tissue evidence="1">Leaf</tissue>
    </source>
</reference>